<feature type="region of interest" description="Disordered" evidence="3">
    <location>
        <begin position="173"/>
        <end position="194"/>
    </location>
</feature>
<feature type="region of interest" description="Disordered" evidence="3">
    <location>
        <begin position="315"/>
        <end position="336"/>
    </location>
</feature>
<keyword evidence="6" id="KW-1185">Reference proteome</keyword>
<dbReference type="PANTHER" id="PTHR14167">
    <property type="entry name" value="SH3 DOMAIN-CONTAINING"/>
    <property type="match status" value="1"/>
</dbReference>
<sequence length="406" mass="43039">MDSTYVQYIVDQTNRNIAFLLANGHVSRVDADLMQSKLPAVATATADARNPTTSPILPTHALQIDPTTPTCEEPEKPPSAHVVPAPVLRNTLVHDQPDAELVHSKPLGDSNSIVEAENTTSACVSPMLIVPGSTPKHGLTFPADAEAIQPAVADIGTARLEVETPTSPSALRIPAWRNVPSPPTRAESPANVPIPPTPAIENIPLNGYSSKADAESILSTLPNGATVTAEAQSPTNVRILPPPIRRSVPAPPPRSKTVQARVLWAYVGDGPCDLTLAKGDIVEITEETNADWWTGCIGTRQGLFPSDYVEKLSLPQTEPTSTPETPTIPTPPPQYTVNEKKVYKPYTGAAYVPPAASPTTPVTGSGRGNNVRNAEETGQEQKMSKMQKFGIALDVVATVLTVLPAS</sequence>
<dbReference type="PANTHER" id="PTHR14167:SF116">
    <property type="entry name" value="CAP, ISOFORM AC"/>
    <property type="match status" value="1"/>
</dbReference>
<dbReference type="STRING" id="50990.A0A4Y7PN79"/>
<dbReference type="VEuPathDB" id="FungiDB:BD410DRAFT_832056"/>
<feature type="region of interest" description="Disordered" evidence="3">
    <location>
        <begin position="354"/>
        <end position="379"/>
    </location>
</feature>
<organism evidence="5 6">
    <name type="scientific">Rickenella mellea</name>
    <dbReference type="NCBI Taxonomy" id="50990"/>
    <lineage>
        <taxon>Eukaryota</taxon>
        <taxon>Fungi</taxon>
        <taxon>Dikarya</taxon>
        <taxon>Basidiomycota</taxon>
        <taxon>Agaricomycotina</taxon>
        <taxon>Agaricomycetes</taxon>
        <taxon>Hymenochaetales</taxon>
        <taxon>Rickenellaceae</taxon>
        <taxon>Rickenella</taxon>
    </lineage>
</organism>
<proteinExistence type="predicted"/>
<dbReference type="InterPro" id="IPR050384">
    <property type="entry name" value="Endophilin_SH3RF"/>
</dbReference>
<evidence type="ECO:0000313" key="6">
    <source>
        <dbReference type="Proteomes" id="UP000294933"/>
    </source>
</evidence>
<protein>
    <recommendedName>
        <fullName evidence="4">SH3 domain-containing protein</fullName>
    </recommendedName>
</protein>
<gene>
    <name evidence="5" type="ORF">BD410DRAFT_832056</name>
</gene>
<dbReference type="Proteomes" id="UP000294933">
    <property type="component" value="Unassembled WGS sequence"/>
</dbReference>
<dbReference type="SMART" id="SM00326">
    <property type="entry name" value="SH3"/>
    <property type="match status" value="1"/>
</dbReference>
<dbReference type="InterPro" id="IPR036028">
    <property type="entry name" value="SH3-like_dom_sf"/>
</dbReference>
<evidence type="ECO:0000256" key="2">
    <source>
        <dbReference type="PROSITE-ProRule" id="PRU00192"/>
    </source>
</evidence>
<dbReference type="InterPro" id="IPR001452">
    <property type="entry name" value="SH3_domain"/>
</dbReference>
<dbReference type="Pfam" id="PF00018">
    <property type="entry name" value="SH3_1"/>
    <property type="match status" value="1"/>
</dbReference>
<evidence type="ECO:0000313" key="5">
    <source>
        <dbReference type="EMBL" id="TDL16486.1"/>
    </source>
</evidence>
<feature type="compositionally biased region" description="Low complexity" evidence="3">
    <location>
        <begin position="315"/>
        <end position="325"/>
    </location>
</feature>
<feature type="domain" description="SH3" evidence="4">
    <location>
        <begin position="255"/>
        <end position="314"/>
    </location>
</feature>
<name>A0A4Y7PN79_9AGAM</name>
<dbReference type="EMBL" id="ML170242">
    <property type="protein sequence ID" value="TDL16486.1"/>
    <property type="molecule type" value="Genomic_DNA"/>
</dbReference>
<evidence type="ECO:0000256" key="3">
    <source>
        <dbReference type="SAM" id="MobiDB-lite"/>
    </source>
</evidence>
<dbReference type="PROSITE" id="PS50002">
    <property type="entry name" value="SH3"/>
    <property type="match status" value="1"/>
</dbReference>
<dbReference type="Gene3D" id="2.30.30.40">
    <property type="entry name" value="SH3 Domains"/>
    <property type="match status" value="1"/>
</dbReference>
<feature type="compositionally biased region" description="Low complexity" evidence="3">
    <location>
        <begin position="354"/>
        <end position="363"/>
    </location>
</feature>
<evidence type="ECO:0000256" key="1">
    <source>
        <dbReference type="ARBA" id="ARBA00022443"/>
    </source>
</evidence>
<dbReference type="SUPFAM" id="SSF50044">
    <property type="entry name" value="SH3-domain"/>
    <property type="match status" value="1"/>
</dbReference>
<evidence type="ECO:0000259" key="4">
    <source>
        <dbReference type="PROSITE" id="PS50002"/>
    </source>
</evidence>
<reference evidence="5 6" key="1">
    <citation type="submission" date="2018-06" db="EMBL/GenBank/DDBJ databases">
        <title>A transcriptomic atlas of mushroom development highlights an independent origin of complex multicellularity.</title>
        <authorList>
            <consortium name="DOE Joint Genome Institute"/>
            <person name="Krizsan K."/>
            <person name="Almasi E."/>
            <person name="Merenyi Z."/>
            <person name="Sahu N."/>
            <person name="Viragh M."/>
            <person name="Koszo T."/>
            <person name="Mondo S."/>
            <person name="Kiss B."/>
            <person name="Balint B."/>
            <person name="Kues U."/>
            <person name="Barry K."/>
            <person name="Hegedus J.C."/>
            <person name="Henrissat B."/>
            <person name="Johnson J."/>
            <person name="Lipzen A."/>
            <person name="Ohm R."/>
            <person name="Nagy I."/>
            <person name="Pangilinan J."/>
            <person name="Yan J."/>
            <person name="Xiong Y."/>
            <person name="Grigoriev I.V."/>
            <person name="Hibbett D.S."/>
            <person name="Nagy L.G."/>
        </authorList>
    </citation>
    <scope>NUCLEOTIDE SEQUENCE [LARGE SCALE GENOMIC DNA]</scope>
    <source>
        <strain evidence="5 6">SZMC22713</strain>
    </source>
</reference>
<keyword evidence="1 2" id="KW-0728">SH3 domain</keyword>
<dbReference type="PRINTS" id="PR00452">
    <property type="entry name" value="SH3DOMAIN"/>
</dbReference>
<accession>A0A4Y7PN79</accession>
<dbReference type="OrthoDB" id="5983572at2759"/>
<dbReference type="AlphaFoldDB" id="A0A4Y7PN79"/>
<feature type="region of interest" description="Disordered" evidence="3">
    <location>
        <begin position="45"/>
        <end position="80"/>
    </location>
</feature>